<comment type="caution">
    <text evidence="1">The sequence shown here is derived from an EMBL/GenBank/DDBJ whole genome shotgun (WGS) entry which is preliminary data.</text>
</comment>
<name>A0ABV9UGV7_9ACTN</name>
<evidence type="ECO:0008006" key="3">
    <source>
        <dbReference type="Google" id="ProtNLM"/>
    </source>
</evidence>
<protein>
    <recommendedName>
        <fullName evidence="3">HD domain-containing protein</fullName>
    </recommendedName>
</protein>
<gene>
    <name evidence="1" type="ORF">ACFPFX_05045</name>
</gene>
<dbReference type="SUPFAM" id="SSF109604">
    <property type="entry name" value="HD-domain/PDEase-like"/>
    <property type="match status" value="1"/>
</dbReference>
<accession>A0ABV9UGV7</accession>
<organism evidence="1 2">
    <name type="scientific">Streptomyces mauvecolor</name>
    <dbReference type="NCBI Taxonomy" id="58345"/>
    <lineage>
        <taxon>Bacteria</taxon>
        <taxon>Bacillati</taxon>
        <taxon>Actinomycetota</taxon>
        <taxon>Actinomycetes</taxon>
        <taxon>Kitasatosporales</taxon>
        <taxon>Streptomycetaceae</taxon>
        <taxon>Streptomyces</taxon>
    </lineage>
</organism>
<dbReference type="Proteomes" id="UP001595834">
    <property type="component" value="Unassembled WGS sequence"/>
</dbReference>
<evidence type="ECO:0000313" key="2">
    <source>
        <dbReference type="Proteomes" id="UP001595834"/>
    </source>
</evidence>
<keyword evidence="2" id="KW-1185">Reference proteome</keyword>
<dbReference type="Gene3D" id="1.10.3210.10">
    <property type="entry name" value="Hypothetical protein af1432"/>
    <property type="match status" value="1"/>
</dbReference>
<sequence length="253" mass="28187">MSPRAPRAHASLRELAQQRRLPAHQPMDHVTLEWIVSNRPANFDAAPSFPRPGLMLVPPSSWFTRQDLATDSNHGVRHNARVSLLASLLAQEYRLDAHDTAAACAAGAVHDCRRRNDRDDPGHGQRAATFLLANADAVTNALGRPLPQEALHRAATAIALHDVPYEQFTDRQQRAYQASPLLVDVLKAADCLDRYRLPLQRWWPDTSRLRRRPPPWAPAAACAFVTRSERARLDGTANAHALHHAHQTLTRGL</sequence>
<dbReference type="EMBL" id="JBHSIZ010000005">
    <property type="protein sequence ID" value="MFC4955663.1"/>
    <property type="molecule type" value="Genomic_DNA"/>
</dbReference>
<dbReference type="RefSeq" id="WP_344370548.1">
    <property type="nucleotide sequence ID" value="NZ_BAAASQ010000001.1"/>
</dbReference>
<reference evidence="2" key="1">
    <citation type="journal article" date="2019" name="Int. J. Syst. Evol. Microbiol.">
        <title>The Global Catalogue of Microorganisms (GCM) 10K type strain sequencing project: providing services to taxonomists for standard genome sequencing and annotation.</title>
        <authorList>
            <consortium name="The Broad Institute Genomics Platform"/>
            <consortium name="The Broad Institute Genome Sequencing Center for Infectious Disease"/>
            <person name="Wu L."/>
            <person name="Ma J."/>
        </authorList>
    </citation>
    <scope>NUCLEOTIDE SEQUENCE [LARGE SCALE GENOMIC DNA]</scope>
    <source>
        <strain evidence="2">CCM 7224</strain>
    </source>
</reference>
<proteinExistence type="predicted"/>
<evidence type="ECO:0000313" key="1">
    <source>
        <dbReference type="EMBL" id="MFC4955663.1"/>
    </source>
</evidence>